<dbReference type="SUPFAM" id="SSF118310">
    <property type="entry name" value="AN1-like Zinc finger"/>
    <property type="match status" value="1"/>
</dbReference>
<evidence type="ECO:0000256" key="3">
    <source>
        <dbReference type="ARBA" id="ARBA00022833"/>
    </source>
</evidence>
<dbReference type="GO" id="GO:0008270">
    <property type="term" value="F:zinc ion binding"/>
    <property type="evidence" value="ECO:0007669"/>
    <property type="project" value="UniProtKB-KW"/>
</dbReference>
<comment type="caution">
    <text evidence="5">The sequence shown here is derived from an EMBL/GenBank/DDBJ whole genome shotgun (WGS) entry which is preliminary data.</text>
</comment>
<dbReference type="InterPro" id="IPR035896">
    <property type="entry name" value="AN1-like_Znf"/>
</dbReference>
<keyword evidence="1" id="KW-0479">Metal-binding</keyword>
<gene>
    <name evidence="5" type="ORF">N7458_008492</name>
</gene>
<evidence type="ECO:0000313" key="6">
    <source>
        <dbReference type="Proteomes" id="UP001213681"/>
    </source>
</evidence>
<dbReference type="GeneID" id="81602117"/>
<evidence type="ECO:0000256" key="1">
    <source>
        <dbReference type="ARBA" id="ARBA00022723"/>
    </source>
</evidence>
<feature type="domain" description="AN1-type" evidence="4">
    <location>
        <begin position="5"/>
        <end position="42"/>
    </location>
</feature>
<keyword evidence="3" id="KW-0862">Zinc</keyword>
<proteinExistence type="predicted"/>
<reference evidence="5" key="1">
    <citation type="submission" date="2022-12" db="EMBL/GenBank/DDBJ databases">
        <authorList>
            <person name="Petersen C."/>
        </authorList>
    </citation>
    <scope>NUCLEOTIDE SEQUENCE</scope>
    <source>
        <strain evidence="5">IBT 16125</strain>
    </source>
</reference>
<keyword evidence="2" id="KW-0863">Zinc-finger</keyword>
<name>A0AAD6C4X8_9EURO</name>
<dbReference type="EMBL" id="JAPVEA010000007">
    <property type="protein sequence ID" value="KAJ5444620.1"/>
    <property type="molecule type" value="Genomic_DNA"/>
</dbReference>
<dbReference type="Gene3D" id="4.10.1110.10">
    <property type="entry name" value="AN1-like Zinc finger"/>
    <property type="match status" value="1"/>
</dbReference>
<evidence type="ECO:0000313" key="5">
    <source>
        <dbReference type="EMBL" id="KAJ5444620.1"/>
    </source>
</evidence>
<accession>A0AAD6C4X8</accession>
<dbReference type="RefSeq" id="XP_056764700.1">
    <property type="nucleotide sequence ID" value="XM_056911874.1"/>
</dbReference>
<organism evidence="5 6">
    <name type="scientific">Penicillium daleae</name>
    <dbReference type="NCBI Taxonomy" id="63821"/>
    <lineage>
        <taxon>Eukaryota</taxon>
        <taxon>Fungi</taxon>
        <taxon>Dikarya</taxon>
        <taxon>Ascomycota</taxon>
        <taxon>Pezizomycotina</taxon>
        <taxon>Eurotiomycetes</taxon>
        <taxon>Eurotiomycetidae</taxon>
        <taxon>Eurotiales</taxon>
        <taxon>Aspergillaceae</taxon>
        <taxon>Penicillium</taxon>
    </lineage>
</organism>
<dbReference type="Proteomes" id="UP001213681">
    <property type="component" value="Unassembled WGS sequence"/>
</dbReference>
<keyword evidence="6" id="KW-1185">Reference proteome</keyword>
<dbReference type="InterPro" id="IPR000058">
    <property type="entry name" value="Znf_AN1"/>
</dbReference>
<protein>
    <recommendedName>
        <fullName evidence="4">AN1-type domain-containing protein</fullName>
    </recommendedName>
</protein>
<reference evidence="5" key="2">
    <citation type="journal article" date="2023" name="IMA Fungus">
        <title>Comparative genomic study of the Penicillium genus elucidates a diverse pangenome and 15 lateral gene transfer events.</title>
        <authorList>
            <person name="Petersen C."/>
            <person name="Sorensen T."/>
            <person name="Nielsen M.R."/>
            <person name="Sondergaard T.E."/>
            <person name="Sorensen J.L."/>
            <person name="Fitzpatrick D.A."/>
            <person name="Frisvad J.C."/>
            <person name="Nielsen K.L."/>
        </authorList>
    </citation>
    <scope>NUCLEOTIDE SEQUENCE</scope>
    <source>
        <strain evidence="5">IBT 16125</strain>
    </source>
</reference>
<dbReference type="AlphaFoldDB" id="A0AAD6C4X8"/>
<evidence type="ECO:0000256" key="2">
    <source>
        <dbReference type="ARBA" id="ARBA00022771"/>
    </source>
</evidence>
<sequence length="62" mass="7071">MIWLCDIQNCNKASVRISGECVLCNRHLCANHLGPNYHTCPQWEAKARYDPAARKGEQDEIV</sequence>
<evidence type="ECO:0000259" key="4">
    <source>
        <dbReference type="Pfam" id="PF01428"/>
    </source>
</evidence>
<dbReference type="Pfam" id="PF01428">
    <property type="entry name" value="zf-AN1"/>
    <property type="match status" value="1"/>
</dbReference>